<sequence>MKKIVPLLFLAFFGHTRLTATPAESPVKKHVIMGTVFLDANKNGIREKSERTLKNISVSNGTTIVTSNKKGVFTLHSYTGQTIFPILPTGYISSHSSSKIENTKFRYIDPAQMNPDTIIVDIPLVKEVQPSIFRIGAIGDVQVDTEEELSYASKSIFTELTQREDLQFNLILGDLVNDKMPLMPAVRAVMDKTNARYWTVLGNHDRNSESTHLNDVFTRNMGADTYAFNYGGVHFIVLNNVFATGNRSYEGRVTADQLTFLAADLKRVSKHTTIVLSQHIPMAFTHNQKEVLALLEGYQKVLILTGHTHNVNRYFFDNEHIHELGAGATCGNWWRGEKDRDGVPDALMQCGTPRGYFTIDFDKNDYHIRFKGVGLDAQHQMRLMMDSTHLILNVFGGSKYTDVQVQIDSSAWMPMQKTSRVDPLVGDTRNKNQSKVYPTAGNTRNPLGTKESSHIWQMETPTAYKSKICRIRVHAKDRFGFAAEQEFMMHMP</sequence>
<name>A0A1X7LBS2_9SPHI</name>
<feature type="region of interest" description="Disordered" evidence="1">
    <location>
        <begin position="422"/>
        <end position="451"/>
    </location>
</feature>
<reference evidence="4 5" key="1">
    <citation type="submission" date="2017-04" db="EMBL/GenBank/DDBJ databases">
        <authorList>
            <person name="Afonso C.L."/>
            <person name="Miller P.J."/>
            <person name="Scott M.A."/>
            <person name="Spackman E."/>
            <person name="Goraichik I."/>
            <person name="Dimitrov K.M."/>
            <person name="Suarez D.L."/>
            <person name="Swayne D.E."/>
        </authorList>
    </citation>
    <scope>NUCLEOTIDE SEQUENCE [LARGE SCALE GENOMIC DNA]</scope>
    <source>
        <strain evidence="4 5">DSM 22418</strain>
    </source>
</reference>
<dbReference type="OrthoDB" id="1776264at2"/>
<feature type="domain" description="Calcineurin-like phosphoesterase C-terminal" evidence="3">
    <location>
        <begin position="324"/>
        <end position="480"/>
    </location>
</feature>
<dbReference type="Pfam" id="PF00149">
    <property type="entry name" value="Metallophos"/>
    <property type="match status" value="1"/>
</dbReference>
<dbReference type="GO" id="GO:0016787">
    <property type="term" value="F:hydrolase activity"/>
    <property type="evidence" value="ECO:0007669"/>
    <property type="project" value="InterPro"/>
</dbReference>
<evidence type="ECO:0000259" key="3">
    <source>
        <dbReference type="Pfam" id="PF16370"/>
    </source>
</evidence>
<dbReference type="AlphaFoldDB" id="A0A1X7LBS2"/>
<dbReference type="SUPFAM" id="SSF56300">
    <property type="entry name" value="Metallo-dependent phosphatases"/>
    <property type="match status" value="1"/>
</dbReference>
<dbReference type="InterPro" id="IPR004843">
    <property type="entry name" value="Calcineurin-like_PHP"/>
</dbReference>
<feature type="domain" description="Calcineurin-like phosphoesterase" evidence="2">
    <location>
        <begin position="133"/>
        <end position="310"/>
    </location>
</feature>
<dbReference type="InterPro" id="IPR032288">
    <property type="entry name" value="Metallophos_C"/>
</dbReference>
<dbReference type="Gene3D" id="3.60.21.10">
    <property type="match status" value="1"/>
</dbReference>
<dbReference type="EMBL" id="FXAU01000009">
    <property type="protein sequence ID" value="SMG51150.1"/>
    <property type="molecule type" value="Genomic_DNA"/>
</dbReference>
<organism evidence="4 5">
    <name type="scientific">Sphingobacterium psychroaquaticum</name>
    <dbReference type="NCBI Taxonomy" id="561061"/>
    <lineage>
        <taxon>Bacteria</taxon>
        <taxon>Pseudomonadati</taxon>
        <taxon>Bacteroidota</taxon>
        <taxon>Sphingobacteriia</taxon>
        <taxon>Sphingobacteriales</taxon>
        <taxon>Sphingobacteriaceae</taxon>
        <taxon>Sphingobacterium</taxon>
    </lineage>
</organism>
<dbReference type="Pfam" id="PF16370">
    <property type="entry name" value="MetallophosC"/>
    <property type="match status" value="1"/>
</dbReference>
<dbReference type="InterPro" id="IPR051918">
    <property type="entry name" value="STPP_CPPED1"/>
</dbReference>
<gene>
    <name evidence="4" type="ORF">SAMN05660862_3817</name>
</gene>
<keyword evidence="5" id="KW-1185">Reference proteome</keyword>
<evidence type="ECO:0000313" key="5">
    <source>
        <dbReference type="Proteomes" id="UP000192980"/>
    </source>
</evidence>
<dbReference type="STRING" id="561061.SAMN05660862_3817"/>
<dbReference type="PANTHER" id="PTHR43143">
    <property type="entry name" value="METALLOPHOSPHOESTERASE, CALCINEURIN SUPERFAMILY"/>
    <property type="match status" value="1"/>
</dbReference>
<accession>A0A1X7LBS2</accession>
<dbReference type="RefSeq" id="WP_085474498.1">
    <property type="nucleotide sequence ID" value="NZ_FXAU01000009.1"/>
</dbReference>
<evidence type="ECO:0000313" key="4">
    <source>
        <dbReference type="EMBL" id="SMG51150.1"/>
    </source>
</evidence>
<proteinExistence type="predicted"/>
<dbReference type="PANTHER" id="PTHR43143:SF6">
    <property type="entry name" value="BLL3016 PROTEIN"/>
    <property type="match status" value="1"/>
</dbReference>
<dbReference type="Proteomes" id="UP000192980">
    <property type="component" value="Unassembled WGS sequence"/>
</dbReference>
<dbReference type="InterPro" id="IPR029052">
    <property type="entry name" value="Metallo-depent_PP-like"/>
</dbReference>
<evidence type="ECO:0000256" key="1">
    <source>
        <dbReference type="SAM" id="MobiDB-lite"/>
    </source>
</evidence>
<protein>
    <submittedName>
        <fullName evidence="4">3',5'-cyclic AMP phosphodiesterase CpdA</fullName>
    </submittedName>
</protein>
<evidence type="ECO:0000259" key="2">
    <source>
        <dbReference type="Pfam" id="PF00149"/>
    </source>
</evidence>
<feature type="compositionally biased region" description="Polar residues" evidence="1">
    <location>
        <begin position="431"/>
        <end position="446"/>
    </location>
</feature>